<evidence type="ECO:0000256" key="3">
    <source>
        <dbReference type="SAM" id="SignalP"/>
    </source>
</evidence>
<feature type="compositionally biased region" description="Low complexity" evidence="1">
    <location>
        <begin position="142"/>
        <end position="206"/>
    </location>
</feature>
<sequence>MKTDMKTDMKTAAVLLLLASVHVFSVSSDQTQTETPKSQILPQASEPLKSTSATVQPSSTRGAGSAASGSTLSPGHHGPTDAPSSATTETKPESNLPVGTPVTSAPSNNNSADTDGNVTLNSTNLPKPVGTSETPRPPGPAGTPAKPAAPAAPAAPAKPAAPAAPAAPATPAKPAASAAPAAKPAAPAAKPAAPAAKPAAPAAKPADTSSVATDVGQESVEGTKSGKNGVSNKQKTQKDKQLWWIALPVGLLGAAAAAVGLRFRGRKVHNPTESIDIGTENASFQSRPESTKDGVLLLGVKSSGGEESAAAR</sequence>
<gene>
    <name evidence="5" type="primary">LOC114869675</name>
</gene>
<evidence type="ECO:0000256" key="2">
    <source>
        <dbReference type="SAM" id="Phobius"/>
    </source>
</evidence>
<dbReference type="GeneID" id="114869675"/>
<evidence type="ECO:0000256" key="1">
    <source>
        <dbReference type="SAM" id="MobiDB-lite"/>
    </source>
</evidence>
<evidence type="ECO:0000313" key="5">
    <source>
        <dbReference type="RefSeq" id="XP_055369841.1"/>
    </source>
</evidence>
<organism evidence="4 5">
    <name type="scientific">Betta splendens</name>
    <name type="common">Siamese fighting fish</name>
    <dbReference type="NCBI Taxonomy" id="158456"/>
    <lineage>
        <taxon>Eukaryota</taxon>
        <taxon>Metazoa</taxon>
        <taxon>Chordata</taxon>
        <taxon>Craniata</taxon>
        <taxon>Vertebrata</taxon>
        <taxon>Euteleostomi</taxon>
        <taxon>Actinopterygii</taxon>
        <taxon>Neopterygii</taxon>
        <taxon>Teleostei</taxon>
        <taxon>Neoteleostei</taxon>
        <taxon>Acanthomorphata</taxon>
        <taxon>Anabantaria</taxon>
        <taxon>Anabantiformes</taxon>
        <taxon>Anabantoidei</taxon>
        <taxon>Osphronemidae</taxon>
        <taxon>Betta</taxon>
    </lineage>
</organism>
<dbReference type="PRINTS" id="PR01217">
    <property type="entry name" value="PRICHEXTENSN"/>
</dbReference>
<name>A0A9W2Y797_BETSP</name>
<protein>
    <submittedName>
        <fullName evidence="5">Translation initiation factor IF-2-like isoform X2</fullName>
    </submittedName>
</protein>
<dbReference type="Proteomes" id="UP000515150">
    <property type="component" value="Chromosome 2"/>
</dbReference>
<keyword evidence="2" id="KW-0812">Transmembrane</keyword>
<feature type="transmembrane region" description="Helical" evidence="2">
    <location>
        <begin position="242"/>
        <end position="261"/>
    </location>
</feature>
<evidence type="ECO:0000313" key="4">
    <source>
        <dbReference type="Proteomes" id="UP000515150"/>
    </source>
</evidence>
<keyword evidence="4" id="KW-1185">Reference proteome</keyword>
<dbReference type="AlphaFoldDB" id="A0A9W2Y797"/>
<feature type="compositionally biased region" description="Polar residues" evidence="1">
    <location>
        <begin position="220"/>
        <end position="234"/>
    </location>
</feature>
<feature type="compositionally biased region" description="Polar residues" evidence="1">
    <location>
        <begin position="101"/>
        <end position="125"/>
    </location>
</feature>
<dbReference type="RefSeq" id="XP_055369841.1">
    <property type="nucleotide sequence ID" value="XM_055513866.1"/>
</dbReference>
<keyword evidence="2" id="KW-1133">Transmembrane helix</keyword>
<feature type="chain" id="PRO_5040978081" evidence="3">
    <location>
        <begin position="29"/>
        <end position="312"/>
    </location>
</feature>
<feature type="compositionally biased region" description="Polar residues" evidence="1">
    <location>
        <begin position="29"/>
        <end position="61"/>
    </location>
</feature>
<feature type="signal peptide" evidence="3">
    <location>
        <begin position="1"/>
        <end position="28"/>
    </location>
</feature>
<reference evidence="5" key="1">
    <citation type="submission" date="2025-08" db="UniProtKB">
        <authorList>
            <consortium name="RefSeq"/>
        </authorList>
    </citation>
    <scope>IDENTIFICATION</scope>
</reference>
<accession>A0A9W2Y797</accession>
<proteinExistence type="predicted"/>
<keyword evidence="3" id="KW-0732">Signal</keyword>
<keyword evidence="2" id="KW-0472">Membrane</keyword>
<feature type="region of interest" description="Disordered" evidence="1">
    <location>
        <begin position="27"/>
        <end position="238"/>
    </location>
</feature>